<name>A0A7N0TLE3_KALFE</name>
<reference evidence="1" key="1">
    <citation type="submission" date="2021-01" db="UniProtKB">
        <authorList>
            <consortium name="EnsemblPlants"/>
        </authorList>
    </citation>
    <scope>IDENTIFICATION</scope>
</reference>
<proteinExistence type="predicted"/>
<dbReference type="Gramene" id="Kaladp0039s0360.1.v1.1">
    <property type="protein sequence ID" value="Kaladp0039s0360.1.v1.1"/>
    <property type="gene ID" value="Kaladp0039s0360.v1.1"/>
</dbReference>
<dbReference type="EnsemblPlants" id="Kaladp0039s0360.1.v1.1">
    <property type="protein sequence ID" value="Kaladp0039s0360.1.v1.1"/>
    <property type="gene ID" value="Kaladp0039s0360.v1.1"/>
</dbReference>
<protein>
    <submittedName>
        <fullName evidence="1">Uncharacterized protein</fullName>
    </submittedName>
</protein>
<sequence length="98" mass="11255">MNFNLVSRLYDAVVLLGETPETEWQNCVPSKSGLMTVLDVLKVHKKFWPILEPVLIQLQSRWGSYIIQKTRKQAVSRRLMVEMGTKIFNASAPPKAWP</sequence>
<keyword evidence="2" id="KW-1185">Reference proteome</keyword>
<accession>A0A7N0TLE3</accession>
<dbReference type="AlphaFoldDB" id="A0A7N0TLE3"/>
<organism evidence="1 2">
    <name type="scientific">Kalanchoe fedtschenkoi</name>
    <name type="common">Lavender scallops</name>
    <name type="synonym">South American air plant</name>
    <dbReference type="NCBI Taxonomy" id="63787"/>
    <lineage>
        <taxon>Eukaryota</taxon>
        <taxon>Viridiplantae</taxon>
        <taxon>Streptophyta</taxon>
        <taxon>Embryophyta</taxon>
        <taxon>Tracheophyta</taxon>
        <taxon>Spermatophyta</taxon>
        <taxon>Magnoliopsida</taxon>
        <taxon>eudicotyledons</taxon>
        <taxon>Gunneridae</taxon>
        <taxon>Pentapetalae</taxon>
        <taxon>Saxifragales</taxon>
        <taxon>Crassulaceae</taxon>
        <taxon>Kalanchoe</taxon>
    </lineage>
</organism>
<evidence type="ECO:0000313" key="1">
    <source>
        <dbReference type="EnsemblPlants" id="Kaladp0039s0360.1.v1.1"/>
    </source>
</evidence>
<dbReference type="Proteomes" id="UP000594263">
    <property type="component" value="Unplaced"/>
</dbReference>
<evidence type="ECO:0000313" key="2">
    <source>
        <dbReference type="Proteomes" id="UP000594263"/>
    </source>
</evidence>